<dbReference type="Gene3D" id="3.30.420.40">
    <property type="match status" value="2"/>
</dbReference>
<keyword evidence="11" id="KW-1185">Reference proteome</keyword>
<keyword evidence="5" id="KW-0256">Endoplasmic reticulum</keyword>
<dbReference type="EMBL" id="WBNP01000424">
    <property type="protein sequence ID" value="NXP83686.1"/>
    <property type="molecule type" value="Genomic_DNA"/>
</dbReference>
<feature type="compositionally biased region" description="Basic and acidic residues" evidence="9">
    <location>
        <begin position="432"/>
        <end position="461"/>
    </location>
</feature>
<dbReference type="GO" id="GO:0034663">
    <property type="term" value="C:endoplasmic reticulum chaperone complex"/>
    <property type="evidence" value="ECO:0007669"/>
    <property type="project" value="TreeGrafter"/>
</dbReference>
<keyword evidence="7" id="KW-0143">Chaperone</keyword>
<feature type="compositionally biased region" description="Basic and acidic residues" evidence="9">
    <location>
        <begin position="392"/>
        <end position="418"/>
    </location>
</feature>
<feature type="region of interest" description="Disordered" evidence="9">
    <location>
        <begin position="702"/>
        <end position="786"/>
    </location>
</feature>
<proteinExistence type="inferred from homology"/>
<evidence type="ECO:0000256" key="9">
    <source>
        <dbReference type="SAM" id="MobiDB-lite"/>
    </source>
</evidence>
<comment type="caution">
    <text evidence="10">The sequence shown here is derived from an EMBL/GenBank/DDBJ whole genome shotgun (WGS) entry which is preliminary data.</text>
</comment>
<feature type="non-terminal residue" evidence="10">
    <location>
        <position position="1"/>
    </location>
</feature>
<protein>
    <recommendedName>
        <fullName evidence="8">Hypoxia up-regulated protein 1</fullName>
    </recommendedName>
</protein>
<dbReference type="Gene3D" id="3.90.640.10">
    <property type="entry name" value="Actin, Chain A, domain 4"/>
    <property type="match status" value="1"/>
</dbReference>
<dbReference type="PRINTS" id="PR00301">
    <property type="entry name" value="HEATSHOCK70"/>
</dbReference>
<dbReference type="GO" id="GO:0005788">
    <property type="term" value="C:endoplasmic reticulum lumen"/>
    <property type="evidence" value="ECO:0007669"/>
    <property type="project" value="UniProtKB-SubCell"/>
</dbReference>
<dbReference type="Gene3D" id="2.60.34.10">
    <property type="entry name" value="Substrate Binding Domain Of DNAk, Chain A, domain 1"/>
    <property type="match status" value="1"/>
</dbReference>
<dbReference type="Gene3D" id="1.20.1270.10">
    <property type="match status" value="1"/>
</dbReference>
<dbReference type="GO" id="GO:1903298">
    <property type="term" value="P:negative regulation of hypoxia-induced intrinsic apoptotic signaling pathway"/>
    <property type="evidence" value="ECO:0007669"/>
    <property type="project" value="TreeGrafter"/>
</dbReference>
<dbReference type="PROSITE" id="PS01036">
    <property type="entry name" value="HSP70_3"/>
    <property type="match status" value="1"/>
</dbReference>
<dbReference type="Proteomes" id="UP000625584">
    <property type="component" value="Unassembled WGS sequence"/>
</dbReference>
<feature type="compositionally biased region" description="Basic and acidic residues" evidence="9">
    <location>
        <begin position="759"/>
        <end position="786"/>
    </location>
</feature>
<dbReference type="FunFam" id="1.20.1270.10:FF:000013">
    <property type="entry name" value="Hypoxia up-regulated protein 1"/>
    <property type="match status" value="1"/>
</dbReference>
<feature type="compositionally biased region" description="Polar residues" evidence="9">
    <location>
        <begin position="718"/>
        <end position="732"/>
    </location>
</feature>
<dbReference type="InterPro" id="IPR029048">
    <property type="entry name" value="HSP70_C_sf"/>
</dbReference>
<dbReference type="SUPFAM" id="SSF53067">
    <property type="entry name" value="Actin-like ATPase domain"/>
    <property type="match status" value="1"/>
</dbReference>
<comment type="similarity">
    <text evidence="2">Belongs to the heat shock protein 70 family.</text>
</comment>
<keyword evidence="3" id="KW-0732">Signal</keyword>
<name>A0A852CW86_PASAF</name>
<keyword evidence="6" id="KW-0067">ATP-binding</keyword>
<dbReference type="GO" id="GO:0140662">
    <property type="term" value="F:ATP-dependent protein folding chaperone"/>
    <property type="evidence" value="ECO:0007669"/>
    <property type="project" value="InterPro"/>
</dbReference>
<evidence type="ECO:0000256" key="1">
    <source>
        <dbReference type="ARBA" id="ARBA00004319"/>
    </source>
</evidence>
<dbReference type="PANTHER" id="PTHR45639:SF3">
    <property type="entry name" value="HYPOXIA UP-REGULATED PROTEIN 1"/>
    <property type="match status" value="1"/>
</dbReference>
<dbReference type="Pfam" id="PF00012">
    <property type="entry name" value="HSP70"/>
    <property type="match status" value="1"/>
</dbReference>
<reference evidence="10" key="1">
    <citation type="submission" date="2019-09" db="EMBL/GenBank/DDBJ databases">
        <title>Bird 10,000 Genomes (B10K) Project - Family phase.</title>
        <authorList>
            <person name="Zhang G."/>
        </authorList>
    </citation>
    <scope>NUCLEOTIDE SEQUENCE</scope>
    <source>
        <strain evidence="10">OUT-0017</strain>
        <tissue evidence="10">Muscle</tissue>
    </source>
</reference>
<sequence>FSFQNIMFYDMGAGSTVCTIVTYQTVKTKDSGIQPQLQIQGIGFDRTLGGLEMELRLRDYLAKLFNEQHPSKDVRKNPRAMAKLLKEANRLKTVLSANADHMAQLVCVILNQAPCFRWLEATVMLSLLHRPDPRCLIVGMADVCLRSVGCWPARDGIDQVILVGGATRVPKVQEVLLKAVGKEELGKNINADEAAAMGAVYQAAALSKAFKVKPFIVRDAAVFPIQVEFTREVEEDDKSRSLKHNKRILFQRMAPYPQRKVITFNRYTDDFEFHVNYGDLTFLSQDDLRVFGSLNLTTVRLKGVGDSFKKHSDYESKGIKAHFNMDESGVLSLDRVESVFETLVEDKLEEESTLTKLGNTISSLFGGGGPTPETGENLTDSVQEEEESLAETGKEEQGGKQDHKSHTVDADEEHRQEEQQSSDQTETASPKVESESKEEGEKLEPQGPKENRETAKEEEPSKSSSDTTATKSEEEKIKAPKKQKLVHEITMELDVNDVPDLEEDELKSSMKKLKELTIRDLEKQEREKSANSLESFIFETQDKLYQEEYQFVSTEEQREEISKKLSEASSWMEEEGYAAATKELKDKLSELKKLCRNLFFRVEERRKWPERLAALESLLNHSTIFLRGARMIPESDQIFTEVELSTLEKAINETTIWKNETLAEQNKLTPTEKPVLLSKDIELKIAALDREVQYLLNKAKFAKPKPKREKNATKTDSGKNTTAAPETENTIPPTEGKQEDKPEDIDPAKEPPTAEEAAIDDKPGSDSGSKKEKAEAGGESRKNDEL</sequence>
<gene>
    <name evidence="10" type="primary">Hyou1</name>
    <name evidence="10" type="ORF">PASAMO_R07565</name>
</gene>
<evidence type="ECO:0000256" key="3">
    <source>
        <dbReference type="ARBA" id="ARBA00022729"/>
    </source>
</evidence>
<dbReference type="SUPFAM" id="SSF100934">
    <property type="entry name" value="Heat shock protein 70kD (HSP70), C-terminal subdomain"/>
    <property type="match status" value="1"/>
</dbReference>
<dbReference type="GO" id="GO:0030968">
    <property type="term" value="P:endoplasmic reticulum unfolded protein response"/>
    <property type="evidence" value="ECO:0007669"/>
    <property type="project" value="TreeGrafter"/>
</dbReference>
<accession>A0A852CW86</accession>
<keyword evidence="4" id="KW-0547">Nucleotide-binding</keyword>
<feature type="region of interest" description="Disordered" evidence="9">
    <location>
        <begin position="359"/>
        <end position="483"/>
    </location>
</feature>
<dbReference type="InterPro" id="IPR018181">
    <property type="entry name" value="Heat_shock_70_CS"/>
</dbReference>
<evidence type="ECO:0000256" key="8">
    <source>
        <dbReference type="ARBA" id="ARBA00040503"/>
    </source>
</evidence>
<feature type="compositionally biased region" description="Low complexity" evidence="9">
    <location>
        <begin position="419"/>
        <end position="431"/>
    </location>
</feature>
<dbReference type="InterPro" id="IPR043129">
    <property type="entry name" value="ATPase_NBD"/>
</dbReference>
<dbReference type="InterPro" id="IPR013126">
    <property type="entry name" value="Hsp_70_fam"/>
</dbReference>
<evidence type="ECO:0000256" key="2">
    <source>
        <dbReference type="ARBA" id="ARBA00007381"/>
    </source>
</evidence>
<dbReference type="GO" id="GO:0005524">
    <property type="term" value="F:ATP binding"/>
    <property type="evidence" value="ECO:0007669"/>
    <property type="project" value="UniProtKB-KW"/>
</dbReference>
<evidence type="ECO:0000313" key="10">
    <source>
        <dbReference type="EMBL" id="NXP83686.1"/>
    </source>
</evidence>
<evidence type="ECO:0000256" key="6">
    <source>
        <dbReference type="ARBA" id="ARBA00022840"/>
    </source>
</evidence>
<evidence type="ECO:0000313" key="11">
    <source>
        <dbReference type="Proteomes" id="UP000625584"/>
    </source>
</evidence>
<feature type="non-terminal residue" evidence="10">
    <location>
        <position position="786"/>
    </location>
</feature>
<dbReference type="AlphaFoldDB" id="A0A852CW86"/>
<feature type="compositionally biased region" description="Basic and acidic residues" evidence="9">
    <location>
        <begin position="736"/>
        <end position="749"/>
    </location>
</feature>
<evidence type="ECO:0000256" key="7">
    <source>
        <dbReference type="ARBA" id="ARBA00023186"/>
    </source>
</evidence>
<evidence type="ECO:0000256" key="4">
    <source>
        <dbReference type="ARBA" id="ARBA00022741"/>
    </source>
</evidence>
<dbReference type="InterPro" id="IPR029047">
    <property type="entry name" value="HSP70_peptide-bd_sf"/>
</dbReference>
<evidence type="ECO:0000256" key="5">
    <source>
        <dbReference type="ARBA" id="ARBA00022824"/>
    </source>
</evidence>
<dbReference type="PANTHER" id="PTHR45639">
    <property type="entry name" value="HSC70CB, ISOFORM G-RELATED"/>
    <property type="match status" value="1"/>
</dbReference>
<organism evidence="10 11">
    <name type="scientific">Passerina amoena</name>
    <name type="common">Lazuli bunting</name>
    <dbReference type="NCBI Taxonomy" id="142471"/>
    <lineage>
        <taxon>Eukaryota</taxon>
        <taxon>Metazoa</taxon>
        <taxon>Chordata</taxon>
        <taxon>Craniata</taxon>
        <taxon>Vertebrata</taxon>
        <taxon>Euteleostomi</taxon>
        <taxon>Archelosauria</taxon>
        <taxon>Archosauria</taxon>
        <taxon>Dinosauria</taxon>
        <taxon>Saurischia</taxon>
        <taxon>Theropoda</taxon>
        <taxon>Coelurosauria</taxon>
        <taxon>Aves</taxon>
        <taxon>Neognathae</taxon>
        <taxon>Neoaves</taxon>
        <taxon>Telluraves</taxon>
        <taxon>Australaves</taxon>
        <taxon>Passeriformes</taxon>
        <taxon>Cardinalidae</taxon>
        <taxon>Passerina</taxon>
    </lineage>
</organism>
<comment type="subcellular location">
    <subcellularLocation>
        <location evidence="1">Endoplasmic reticulum lumen</location>
    </subcellularLocation>
</comment>
<dbReference type="FunFam" id="2.60.34.10:FF:000009">
    <property type="entry name" value="Hypoxia up-regulated protein 1"/>
    <property type="match status" value="1"/>
</dbReference>